<protein>
    <submittedName>
        <fullName evidence="2">Coiled-coil domain-containing protein 40</fullName>
    </submittedName>
</protein>
<sequence length="107" mass="13013">MFRLFHQLKKKSLIEKYQFLNLELQTKLEDASFEVVQLTSLQMETYTDAKSLKRAVEKTVRERENLEVEKLRQDLLISRFENDKFNLEDKINRHKTQWSIKKKKPQI</sequence>
<keyword evidence="1" id="KW-0175">Coiled coil</keyword>
<evidence type="ECO:0000313" key="3">
    <source>
        <dbReference type="Proteomes" id="UP001054945"/>
    </source>
</evidence>
<name>A0AAV4NFJ4_CAEEX</name>
<comment type="caution">
    <text evidence="2">The sequence shown here is derived from an EMBL/GenBank/DDBJ whole genome shotgun (WGS) entry which is preliminary data.</text>
</comment>
<evidence type="ECO:0000256" key="1">
    <source>
        <dbReference type="SAM" id="Coils"/>
    </source>
</evidence>
<feature type="coiled-coil region" evidence="1">
    <location>
        <begin position="49"/>
        <end position="97"/>
    </location>
</feature>
<accession>A0AAV4NFJ4</accession>
<reference evidence="2 3" key="1">
    <citation type="submission" date="2021-06" db="EMBL/GenBank/DDBJ databases">
        <title>Caerostris extrusa draft genome.</title>
        <authorList>
            <person name="Kono N."/>
            <person name="Arakawa K."/>
        </authorList>
    </citation>
    <scope>NUCLEOTIDE SEQUENCE [LARGE SCALE GENOMIC DNA]</scope>
</reference>
<dbReference type="AlphaFoldDB" id="A0AAV4NFJ4"/>
<proteinExistence type="predicted"/>
<gene>
    <name evidence="2" type="primary">Ccdc40</name>
    <name evidence="2" type="ORF">CEXT_406091</name>
</gene>
<dbReference type="Proteomes" id="UP001054945">
    <property type="component" value="Unassembled WGS sequence"/>
</dbReference>
<dbReference type="EMBL" id="BPLR01020877">
    <property type="protein sequence ID" value="GIX83552.1"/>
    <property type="molecule type" value="Genomic_DNA"/>
</dbReference>
<keyword evidence="3" id="KW-1185">Reference proteome</keyword>
<organism evidence="2 3">
    <name type="scientific">Caerostris extrusa</name>
    <name type="common">Bark spider</name>
    <name type="synonym">Caerostris bankana</name>
    <dbReference type="NCBI Taxonomy" id="172846"/>
    <lineage>
        <taxon>Eukaryota</taxon>
        <taxon>Metazoa</taxon>
        <taxon>Ecdysozoa</taxon>
        <taxon>Arthropoda</taxon>
        <taxon>Chelicerata</taxon>
        <taxon>Arachnida</taxon>
        <taxon>Araneae</taxon>
        <taxon>Araneomorphae</taxon>
        <taxon>Entelegynae</taxon>
        <taxon>Araneoidea</taxon>
        <taxon>Araneidae</taxon>
        <taxon>Caerostris</taxon>
    </lineage>
</organism>
<evidence type="ECO:0000313" key="2">
    <source>
        <dbReference type="EMBL" id="GIX83552.1"/>
    </source>
</evidence>